<gene>
    <name evidence="2" type="ORF">Mal48_42660</name>
</gene>
<evidence type="ECO:0000313" key="2">
    <source>
        <dbReference type="EMBL" id="QDT34993.1"/>
    </source>
</evidence>
<keyword evidence="3" id="KW-1185">Reference proteome</keyword>
<reference evidence="2 3" key="1">
    <citation type="submission" date="2019-02" db="EMBL/GenBank/DDBJ databases">
        <title>Deep-cultivation of Planctomycetes and their phenomic and genomic characterization uncovers novel biology.</title>
        <authorList>
            <person name="Wiegand S."/>
            <person name="Jogler M."/>
            <person name="Boedeker C."/>
            <person name="Pinto D."/>
            <person name="Vollmers J."/>
            <person name="Rivas-Marin E."/>
            <person name="Kohn T."/>
            <person name="Peeters S.H."/>
            <person name="Heuer A."/>
            <person name="Rast P."/>
            <person name="Oberbeckmann S."/>
            <person name="Bunk B."/>
            <person name="Jeske O."/>
            <person name="Meyerdierks A."/>
            <person name="Storesund J.E."/>
            <person name="Kallscheuer N."/>
            <person name="Luecker S."/>
            <person name="Lage O.M."/>
            <person name="Pohl T."/>
            <person name="Merkel B.J."/>
            <person name="Hornburger P."/>
            <person name="Mueller R.-W."/>
            <person name="Bruemmer F."/>
            <person name="Labrenz M."/>
            <person name="Spormann A.M."/>
            <person name="Op den Camp H."/>
            <person name="Overmann J."/>
            <person name="Amann R."/>
            <person name="Jetten M.S.M."/>
            <person name="Mascher T."/>
            <person name="Medema M.H."/>
            <person name="Devos D.P."/>
            <person name="Kaster A.-K."/>
            <person name="Ovreas L."/>
            <person name="Rohde M."/>
            <person name="Galperin M.Y."/>
            <person name="Jogler C."/>
        </authorList>
    </citation>
    <scope>NUCLEOTIDE SEQUENCE [LARGE SCALE GENOMIC DNA]</scope>
    <source>
        <strain evidence="2 3">Mal48</strain>
    </source>
</reference>
<name>A0A517QTN5_9PLAN</name>
<proteinExistence type="predicted"/>
<dbReference type="AlphaFoldDB" id="A0A517QTN5"/>
<sequence length="72" mass="8068">MLVVLVNVTFADAETTSNKAEQKFDIELAATQHDAILTNFPCSGLFTPSPARRRPQPSRFELSTKQSTKRCR</sequence>
<evidence type="ECO:0000313" key="3">
    <source>
        <dbReference type="Proteomes" id="UP000315724"/>
    </source>
</evidence>
<feature type="region of interest" description="Disordered" evidence="1">
    <location>
        <begin position="47"/>
        <end position="72"/>
    </location>
</feature>
<protein>
    <submittedName>
        <fullName evidence="2">Uncharacterized protein</fullName>
    </submittedName>
</protein>
<organism evidence="2 3">
    <name type="scientific">Thalassoglobus polymorphus</name>
    <dbReference type="NCBI Taxonomy" id="2527994"/>
    <lineage>
        <taxon>Bacteria</taxon>
        <taxon>Pseudomonadati</taxon>
        <taxon>Planctomycetota</taxon>
        <taxon>Planctomycetia</taxon>
        <taxon>Planctomycetales</taxon>
        <taxon>Planctomycetaceae</taxon>
        <taxon>Thalassoglobus</taxon>
    </lineage>
</organism>
<dbReference type="EMBL" id="CP036267">
    <property type="protein sequence ID" value="QDT34993.1"/>
    <property type="molecule type" value="Genomic_DNA"/>
</dbReference>
<dbReference type="Proteomes" id="UP000315724">
    <property type="component" value="Chromosome"/>
</dbReference>
<evidence type="ECO:0000256" key="1">
    <source>
        <dbReference type="SAM" id="MobiDB-lite"/>
    </source>
</evidence>
<accession>A0A517QTN5</accession>
<dbReference type="KEGG" id="tpol:Mal48_42660"/>